<name>A0AAV1VZI6_LUPLU</name>
<keyword evidence="5" id="KW-1185">Reference proteome</keyword>
<evidence type="ECO:0000256" key="3">
    <source>
        <dbReference type="SAM" id="Phobius"/>
    </source>
</evidence>
<dbReference type="AlphaFoldDB" id="A0AAV1VZI6"/>
<dbReference type="Proteomes" id="UP001497480">
    <property type="component" value="Unassembled WGS sequence"/>
</dbReference>
<evidence type="ECO:0000313" key="5">
    <source>
        <dbReference type="Proteomes" id="UP001497480"/>
    </source>
</evidence>
<keyword evidence="1" id="KW-0175">Coiled coil</keyword>
<evidence type="ECO:0000256" key="1">
    <source>
        <dbReference type="SAM" id="Coils"/>
    </source>
</evidence>
<feature type="coiled-coil region" evidence="1">
    <location>
        <begin position="742"/>
        <end position="899"/>
    </location>
</feature>
<feature type="region of interest" description="Disordered" evidence="2">
    <location>
        <begin position="1"/>
        <end position="34"/>
    </location>
</feature>
<sequence length="1003" mass="115514">MAKKKISNQTKQQHQQQHEENVSQTSSENDNKVESLKNLNSLLLKETTKRRKQVESLESDLSNTVDDNVVSELEKSVAFAFIKSRVEELGFVFDSEQNDTQHVVSELGFQVQELKFRLSEVIGERDRLKADFDAVVVDAGLVREKVREGEIREEKVSEELWKARSEREKLIEEGLRKEKVIEEVVSERDSAVSKWRELNEKILEELRKVRSERETLIEEGLRKEKVIEEVVSERDSAVSKWRELNEKVVEAQSRENELVEELRKVQVEGEKLGVEKERVIVEVREERDSAVRELRELKVRVLEAEDNNRKLLEELQKVGLEGEKLIEEGRRKERVIGEVTLERDAALSDLREFKEKVLEAENSKRELVDELQKVRLEGGKLVEEGSRKERVIGEVTVERDSAVRESRELKEKVLEAENSNRKLLQELQKVRLEGEKLAEEGRQKERVIGEVTVERDSAVRDSRELKEKVLEAENSNRKLLQELQKVRLEREKLAEEGCQKERVIGEVTVERDSAVRDLRELKEKVLEAENTHRKLLKELQKVRLEGEKLAEEGCQKERVINEVTIEKDSAVRDSRELKEKLLEAENSNKKLLEELQKVRLEGEKLIEEGSQKERLIGEVTSERDSAVRSLRESTTVIEKLKEAIDLVTRQKDEISKVNDAQKVKISSTELELVHVNEALNDVSKEEKLMRGKILELEDRVGIYEKKEEGLMLQIKDLVKQKEEVEGSVKMLKEGRDGVEKVLGEVRKELKDKQSEIEKAKVSYVKEITEVQNIAKELNQSCKGFEKKNSELLSEVQSYRNAVKEVAVERDNIRKVFDEEKKKVKSLMLQVAEMEGKIEALAGEIGVVKSEKVKLLEKNEIVESRVSLLIDEKDTLQQSLLEAQQECDEVRAKVEFYSLNSNQVLEMLKNAAALVSQDMEGIEEVVSNEQKPEEEIRLYAEQLGAIRDAFRNKNKMVADMKQQSEVLQKSVHEAHKMKSLWTMISSGASVLAAAFAAAYVAKGH</sequence>
<evidence type="ECO:0000313" key="4">
    <source>
        <dbReference type="EMBL" id="CAL0302266.1"/>
    </source>
</evidence>
<organism evidence="4 5">
    <name type="scientific">Lupinus luteus</name>
    <name type="common">European yellow lupine</name>
    <dbReference type="NCBI Taxonomy" id="3873"/>
    <lineage>
        <taxon>Eukaryota</taxon>
        <taxon>Viridiplantae</taxon>
        <taxon>Streptophyta</taxon>
        <taxon>Embryophyta</taxon>
        <taxon>Tracheophyta</taxon>
        <taxon>Spermatophyta</taxon>
        <taxon>Magnoliopsida</taxon>
        <taxon>eudicotyledons</taxon>
        <taxon>Gunneridae</taxon>
        <taxon>Pentapetalae</taxon>
        <taxon>rosids</taxon>
        <taxon>fabids</taxon>
        <taxon>Fabales</taxon>
        <taxon>Fabaceae</taxon>
        <taxon>Papilionoideae</taxon>
        <taxon>50 kb inversion clade</taxon>
        <taxon>genistoids sensu lato</taxon>
        <taxon>core genistoids</taxon>
        <taxon>Genisteae</taxon>
        <taxon>Lupinus</taxon>
    </lineage>
</organism>
<proteinExistence type="predicted"/>
<reference evidence="4 5" key="1">
    <citation type="submission" date="2024-03" db="EMBL/GenBank/DDBJ databases">
        <authorList>
            <person name="Martinez-Hernandez J."/>
        </authorList>
    </citation>
    <scope>NUCLEOTIDE SEQUENCE [LARGE SCALE GENOMIC DNA]</scope>
</reference>
<feature type="coiled-coil region" evidence="1">
    <location>
        <begin position="153"/>
        <end position="608"/>
    </location>
</feature>
<gene>
    <name evidence="4" type="ORF">LLUT_LOCUS3326</name>
</gene>
<dbReference type="EMBL" id="CAXHTB010000002">
    <property type="protein sequence ID" value="CAL0302266.1"/>
    <property type="molecule type" value="Genomic_DNA"/>
</dbReference>
<keyword evidence="3" id="KW-0472">Membrane</keyword>
<comment type="caution">
    <text evidence="4">The sequence shown here is derived from an EMBL/GenBank/DDBJ whole genome shotgun (WGS) entry which is preliminary data.</text>
</comment>
<feature type="transmembrane region" description="Helical" evidence="3">
    <location>
        <begin position="979"/>
        <end position="1000"/>
    </location>
</feature>
<keyword evidence="3" id="KW-1133">Transmembrane helix</keyword>
<accession>A0AAV1VZI6</accession>
<keyword evidence="3" id="KW-0812">Transmembrane</keyword>
<evidence type="ECO:0000256" key="2">
    <source>
        <dbReference type="SAM" id="MobiDB-lite"/>
    </source>
</evidence>
<protein>
    <submittedName>
        <fullName evidence="4">Uncharacterized protein</fullName>
    </submittedName>
</protein>